<dbReference type="InterPro" id="IPR011004">
    <property type="entry name" value="Trimer_LpxA-like_sf"/>
</dbReference>
<evidence type="ECO:0000259" key="8">
    <source>
        <dbReference type="Pfam" id="PF04613"/>
    </source>
</evidence>
<keyword evidence="10" id="KW-1185">Reference proteome</keyword>
<dbReference type="Proteomes" id="UP001237448">
    <property type="component" value="Unassembled WGS sequence"/>
</dbReference>
<keyword evidence="6 7" id="KW-0012">Acyltransferase</keyword>
<evidence type="ECO:0000256" key="4">
    <source>
        <dbReference type="ARBA" id="ARBA00022737"/>
    </source>
</evidence>
<evidence type="ECO:0000313" key="9">
    <source>
        <dbReference type="EMBL" id="MDQ0393222.1"/>
    </source>
</evidence>
<dbReference type="InterPro" id="IPR007691">
    <property type="entry name" value="LpxD"/>
</dbReference>
<dbReference type="EC" id="2.3.1.191" evidence="7"/>
<name>A0ABU0FF35_9HYPH</name>
<dbReference type="RefSeq" id="WP_307428221.1">
    <property type="nucleotide sequence ID" value="NZ_JAUSVK010000001.1"/>
</dbReference>
<evidence type="ECO:0000256" key="2">
    <source>
        <dbReference type="ARBA" id="ARBA00022556"/>
    </source>
</evidence>
<keyword evidence="2 7" id="KW-0441">Lipid A biosynthesis</keyword>
<proteinExistence type="inferred from homology"/>
<comment type="similarity">
    <text evidence="7">Belongs to the transferase hexapeptide repeat family. LpxD subfamily.</text>
</comment>
<evidence type="ECO:0000256" key="6">
    <source>
        <dbReference type="ARBA" id="ARBA00023315"/>
    </source>
</evidence>
<evidence type="ECO:0000256" key="1">
    <source>
        <dbReference type="ARBA" id="ARBA00022516"/>
    </source>
</evidence>
<dbReference type="PANTHER" id="PTHR43378">
    <property type="entry name" value="UDP-3-O-ACYLGLUCOSAMINE N-ACYLTRANSFERASE"/>
    <property type="match status" value="1"/>
</dbReference>
<dbReference type="Pfam" id="PF00132">
    <property type="entry name" value="Hexapep"/>
    <property type="match status" value="2"/>
</dbReference>
<keyword evidence="1 7" id="KW-0444">Lipid biosynthesis</keyword>
<evidence type="ECO:0000256" key="7">
    <source>
        <dbReference type="HAMAP-Rule" id="MF_00523"/>
    </source>
</evidence>
<comment type="catalytic activity">
    <reaction evidence="7">
        <text>a UDP-3-O-[(3R)-3-hydroxyacyl]-alpha-D-glucosamine + a (3R)-hydroxyacyl-[ACP] = a UDP-2-N,3-O-bis[(3R)-3-hydroxyacyl]-alpha-D-glucosamine + holo-[ACP] + H(+)</text>
        <dbReference type="Rhea" id="RHEA:53836"/>
        <dbReference type="Rhea" id="RHEA-COMP:9685"/>
        <dbReference type="Rhea" id="RHEA-COMP:9945"/>
        <dbReference type="ChEBI" id="CHEBI:15378"/>
        <dbReference type="ChEBI" id="CHEBI:64479"/>
        <dbReference type="ChEBI" id="CHEBI:78827"/>
        <dbReference type="ChEBI" id="CHEBI:137740"/>
        <dbReference type="ChEBI" id="CHEBI:137748"/>
        <dbReference type="EC" id="2.3.1.191"/>
    </reaction>
</comment>
<feature type="active site" description="Proton acceptor" evidence="7">
    <location>
        <position position="257"/>
    </location>
</feature>
<dbReference type="CDD" id="cd03352">
    <property type="entry name" value="LbH_LpxD"/>
    <property type="match status" value="1"/>
</dbReference>
<keyword evidence="4 7" id="KW-0677">Repeat</keyword>
<evidence type="ECO:0000256" key="3">
    <source>
        <dbReference type="ARBA" id="ARBA00022679"/>
    </source>
</evidence>
<reference evidence="9 10" key="1">
    <citation type="submission" date="2023-07" db="EMBL/GenBank/DDBJ databases">
        <title>Genomic Encyclopedia of Type Strains, Phase IV (KMG-IV): sequencing the most valuable type-strain genomes for metagenomic binning, comparative biology and taxonomic classification.</title>
        <authorList>
            <person name="Goeker M."/>
        </authorList>
    </citation>
    <scope>NUCLEOTIDE SEQUENCE [LARGE SCALE GENOMIC DNA]</scope>
    <source>
        <strain evidence="9 10">DSM 5896</strain>
    </source>
</reference>
<dbReference type="InterPro" id="IPR018357">
    <property type="entry name" value="Hexapep_transf_CS"/>
</dbReference>
<dbReference type="PROSITE" id="PS00101">
    <property type="entry name" value="HEXAPEP_TRANSFERASES"/>
    <property type="match status" value="1"/>
</dbReference>
<dbReference type="HAMAP" id="MF_00523">
    <property type="entry name" value="LpxD"/>
    <property type="match status" value="1"/>
</dbReference>
<sequence>MTEPVFFTHHGRLTVAEIVRLTGAEPTGAVASTITIGRVAPLDQAGEGDLTFLENPHYLPLLASTQADLILISPKFLDKAPADAPLLVVREPYRAFAQVGIALFPEAARPQSFFGAKGISPGAVVHPEARLEFGVTVDPGAVIGPRAEIGAGTIIGANAVIGPDVRIGRDCSIAANAVIQHSLIGNRVIIHPGANLGQDGFGFSMGPRGHLKVPQVGRVVVQDDVEIGAGTTVDRGANRDTIIGEGTKIDNQVQIAHNVVVGRHCVIVAKVGISGSTILEDFVVMGGASATVGHIRIGMGAQIAGAANVKDDVPPGARMGGSPAQPFSDYARELALLKRLVRESRSRPGTGKN</sequence>
<keyword evidence="3 7" id="KW-0808">Transferase</keyword>
<dbReference type="EMBL" id="JAUSVK010000001">
    <property type="protein sequence ID" value="MDQ0393222.1"/>
    <property type="molecule type" value="Genomic_DNA"/>
</dbReference>
<dbReference type="InterPro" id="IPR020573">
    <property type="entry name" value="UDP_GlcNAc_AcTrfase_non-rep"/>
</dbReference>
<dbReference type="NCBIfam" id="TIGR01853">
    <property type="entry name" value="lipid_A_lpxD"/>
    <property type="match status" value="1"/>
</dbReference>
<dbReference type="InterPro" id="IPR001451">
    <property type="entry name" value="Hexapep"/>
</dbReference>
<dbReference type="GO" id="GO:0103118">
    <property type="term" value="F:UDP-3-O-[(3R)-3-hydroxyacyl]-glucosamine N-acyltransferase activity"/>
    <property type="evidence" value="ECO:0007669"/>
    <property type="project" value="UniProtKB-EC"/>
</dbReference>
<feature type="domain" description="UDP-3-O-[3-hydroxymyristoyl] glucosamine N-acyltransferase non-repeat region" evidence="8">
    <location>
        <begin position="34"/>
        <end position="99"/>
    </location>
</feature>
<accession>A0ABU0FF35</accession>
<dbReference type="Gene3D" id="3.40.1390.10">
    <property type="entry name" value="MurE/MurF, N-terminal domain"/>
    <property type="match status" value="1"/>
</dbReference>
<comment type="subunit">
    <text evidence="7">Homotrimer.</text>
</comment>
<comment type="function">
    <text evidence="7">Catalyzes the N-acylation of UDP-3-O-acylglucosamine using 3-hydroxyacyl-ACP as the acyl donor. Is involved in the biosynthesis of lipid A, a phosphorylated glycolipid that anchors the lipopolysaccharide to the outer membrane of the cell.</text>
</comment>
<gene>
    <name evidence="7" type="primary">lpxD</name>
    <name evidence="9" type="ORF">J3R73_003014</name>
</gene>
<comment type="caution">
    <text evidence="9">The sequence shown here is derived from an EMBL/GenBank/DDBJ whole genome shotgun (WGS) entry which is preliminary data.</text>
</comment>
<comment type="pathway">
    <text evidence="7">Bacterial outer membrane biogenesis; LPS lipid A biosynthesis.</text>
</comment>
<protein>
    <recommendedName>
        <fullName evidence="7">UDP-3-O-acylglucosamine N-acyltransferase</fullName>
        <ecNumber evidence="7">2.3.1.191</ecNumber>
    </recommendedName>
</protein>
<keyword evidence="5 7" id="KW-0443">Lipid metabolism</keyword>
<dbReference type="SUPFAM" id="SSF51161">
    <property type="entry name" value="Trimeric LpxA-like enzymes"/>
    <property type="match status" value="1"/>
</dbReference>
<dbReference type="NCBIfam" id="NF002060">
    <property type="entry name" value="PRK00892.1"/>
    <property type="match status" value="1"/>
</dbReference>
<evidence type="ECO:0000313" key="10">
    <source>
        <dbReference type="Proteomes" id="UP001237448"/>
    </source>
</evidence>
<evidence type="ECO:0000256" key="5">
    <source>
        <dbReference type="ARBA" id="ARBA00023098"/>
    </source>
</evidence>
<organism evidence="9 10">
    <name type="scientific">Labrys monachus</name>
    <dbReference type="NCBI Taxonomy" id="217067"/>
    <lineage>
        <taxon>Bacteria</taxon>
        <taxon>Pseudomonadati</taxon>
        <taxon>Pseudomonadota</taxon>
        <taxon>Alphaproteobacteria</taxon>
        <taxon>Hyphomicrobiales</taxon>
        <taxon>Xanthobacteraceae</taxon>
        <taxon>Labrys</taxon>
    </lineage>
</organism>
<dbReference type="Pfam" id="PF04613">
    <property type="entry name" value="LpxD"/>
    <property type="match status" value="1"/>
</dbReference>
<dbReference type="PANTHER" id="PTHR43378:SF2">
    <property type="entry name" value="UDP-3-O-ACYLGLUCOSAMINE N-ACYLTRANSFERASE 1, MITOCHONDRIAL-RELATED"/>
    <property type="match status" value="1"/>
</dbReference>
<dbReference type="Gene3D" id="2.160.10.10">
    <property type="entry name" value="Hexapeptide repeat proteins"/>
    <property type="match status" value="1"/>
</dbReference>